<protein>
    <submittedName>
        <fullName evidence="5">Copine family protein</fullName>
    </submittedName>
</protein>
<keyword evidence="6" id="KW-1185">Reference proteome</keyword>
<dbReference type="Pfam" id="PF00168">
    <property type="entry name" value="C2"/>
    <property type="match status" value="2"/>
</dbReference>
<evidence type="ECO:0000259" key="4">
    <source>
        <dbReference type="PROSITE" id="PS50234"/>
    </source>
</evidence>
<dbReference type="PROSITE" id="PS50234">
    <property type="entry name" value="VWFA"/>
    <property type="match status" value="1"/>
</dbReference>
<evidence type="ECO:0000256" key="1">
    <source>
        <dbReference type="ARBA" id="ARBA00009048"/>
    </source>
</evidence>
<comment type="similarity">
    <text evidence="1">Belongs to the copine family.</text>
</comment>
<dbReference type="SMART" id="SM00327">
    <property type="entry name" value="VWA"/>
    <property type="match status" value="1"/>
</dbReference>
<accession>A0A1J4KKJ6</accession>
<name>A0A1J4KKJ6_9EUKA</name>
<dbReference type="GO" id="GO:0005544">
    <property type="term" value="F:calcium-dependent phospholipid binding"/>
    <property type="evidence" value="ECO:0007669"/>
    <property type="project" value="InterPro"/>
</dbReference>
<dbReference type="SUPFAM" id="SSF53300">
    <property type="entry name" value="vWA-like"/>
    <property type="match status" value="1"/>
</dbReference>
<dbReference type="Pfam" id="PF07002">
    <property type="entry name" value="Copine"/>
    <property type="match status" value="1"/>
</dbReference>
<proteinExistence type="inferred from homology"/>
<evidence type="ECO:0000259" key="3">
    <source>
        <dbReference type="PROSITE" id="PS50004"/>
    </source>
</evidence>
<dbReference type="SUPFAM" id="SSF49562">
    <property type="entry name" value="C2 domain (Calcium/lipid-binding domain, CaLB)"/>
    <property type="match status" value="2"/>
</dbReference>
<evidence type="ECO:0000256" key="2">
    <source>
        <dbReference type="ARBA" id="ARBA00022737"/>
    </source>
</evidence>
<dbReference type="InterPro" id="IPR037768">
    <property type="entry name" value="C2B_Copine"/>
</dbReference>
<dbReference type="InterPro" id="IPR035892">
    <property type="entry name" value="C2_domain_sf"/>
</dbReference>
<dbReference type="InterPro" id="IPR036465">
    <property type="entry name" value="vWFA_dom_sf"/>
</dbReference>
<dbReference type="AlphaFoldDB" id="A0A1J4KKJ6"/>
<dbReference type="InterPro" id="IPR010734">
    <property type="entry name" value="Copine_C"/>
</dbReference>
<dbReference type="OrthoDB" id="5855668at2759"/>
<dbReference type="InterPro" id="IPR002035">
    <property type="entry name" value="VWF_A"/>
</dbReference>
<dbReference type="PROSITE" id="PS50004">
    <property type="entry name" value="C2"/>
    <property type="match status" value="1"/>
</dbReference>
<comment type="caution">
    <text evidence="5">The sequence shown here is derived from an EMBL/GenBank/DDBJ whole genome shotgun (WGS) entry which is preliminary data.</text>
</comment>
<feature type="domain" description="VWFA" evidence="4">
    <location>
        <begin position="311"/>
        <end position="527"/>
    </location>
</feature>
<dbReference type="PANTHER" id="PTHR10857:SF106">
    <property type="entry name" value="C2 DOMAIN-CONTAINING PROTEIN"/>
    <property type="match status" value="1"/>
</dbReference>
<dbReference type="InterPro" id="IPR000008">
    <property type="entry name" value="C2_dom"/>
</dbReference>
<dbReference type="Proteomes" id="UP000179807">
    <property type="component" value="Unassembled WGS sequence"/>
</dbReference>
<keyword evidence="2" id="KW-0677">Repeat</keyword>
<dbReference type="SMART" id="SM00239">
    <property type="entry name" value="C2"/>
    <property type="match status" value="1"/>
</dbReference>
<dbReference type="InterPro" id="IPR045052">
    <property type="entry name" value="Copine"/>
</dbReference>
<organism evidence="5 6">
    <name type="scientific">Tritrichomonas foetus</name>
    <dbReference type="NCBI Taxonomy" id="1144522"/>
    <lineage>
        <taxon>Eukaryota</taxon>
        <taxon>Metamonada</taxon>
        <taxon>Parabasalia</taxon>
        <taxon>Tritrichomonadida</taxon>
        <taxon>Tritrichomonadidae</taxon>
        <taxon>Tritrichomonas</taxon>
    </lineage>
</organism>
<reference evidence="5" key="1">
    <citation type="submission" date="2016-10" db="EMBL/GenBank/DDBJ databases">
        <authorList>
            <person name="Benchimol M."/>
            <person name="Almeida L.G."/>
            <person name="Vasconcelos A.T."/>
            <person name="Perreira-Neves A."/>
            <person name="Rosa I.A."/>
            <person name="Tasca T."/>
            <person name="Bogo M.R."/>
            <person name="de Souza W."/>
        </authorList>
    </citation>
    <scope>NUCLEOTIDE SEQUENCE [LARGE SCALE GENOMIC DNA]</scope>
    <source>
        <strain evidence="5">K</strain>
    </source>
</reference>
<dbReference type="VEuPathDB" id="TrichDB:TRFO_04429"/>
<evidence type="ECO:0000313" key="5">
    <source>
        <dbReference type="EMBL" id="OHT09885.1"/>
    </source>
</evidence>
<sequence>MKVAYASYNNIPRQNSVANYTGVESVNTTTIATNSSTVFPIVNLHVSAKNLKDVDIVTVSDPMCVLFIWQNNKWEEFARTEVVWNNLNPEWVTFFAVMYVFEIRQPLLFRVYDVDGDNANLSKQKIIGEKQFDLAQIVAANGTTELKLTAPKSNENCGTLFVTPEQVENCASIVNFKITGSKLKKMKVLSSNQPFYVIAKASEGGKFLPIYQSEVSKKMTWKRASVPYQVLCNVDPERPLRITVFDYRSHSAAVPIGFFDTSFSRLSESINSKISLLDNKNKNVGDIIINEVSLQQRFSFYDYIHGGVQLNLITAIDFTASNRDPRDSRSLHYLSPNGVNQYQSCIRAVGEILCPYDSDQLFPVLGFGAKIAGQVQHCFPLTFNPQAPCVQGLPGIMGAYQNALMQVQLSGPTLFAPIIRYSSQLAVQSFHESRTYTILLIITDGIINDMQDTIDAIVDAGRIPLSIIIVGVGNADFSAMDILDADDDPLVSRSGVKECRDLVQFVPFNKFANTHYSILASEVLEEIPRQLVEWAEMNGVRPA</sequence>
<dbReference type="EMBL" id="MLAK01000627">
    <property type="protein sequence ID" value="OHT09885.1"/>
    <property type="molecule type" value="Genomic_DNA"/>
</dbReference>
<feature type="domain" description="C2" evidence="3">
    <location>
        <begin position="22"/>
        <end position="148"/>
    </location>
</feature>
<dbReference type="GeneID" id="94826595"/>
<dbReference type="Gene3D" id="2.60.40.150">
    <property type="entry name" value="C2 domain"/>
    <property type="match status" value="1"/>
</dbReference>
<dbReference type="CDD" id="cd04047">
    <property type="entry name" value="C2B_Copine"/>
    <property type="match status" value="1"/>
</dbReference>
<dbReference type="GO" id="GO:0005886">
    <property type="term" value="C:plasma membrane"/>
    <property type="evidence" value="ECO:0007669"/>
    <property type="project" value="TreeGrafter"/>
</dbReference>
<gene>
    <name evidence="5" type="ORF">TRFO_04429</name>
</gene>
<dbReference type="RefSeq" id="XP_068363021.1">
    <property type="nucleotide sequence ID" value="XM_068491891.1"/>
</dbReference>
<evidence type="ECO:0000313" key="6">
    <source>
        <dbReference type="Proteomes" id="UP000179807"/>
    </source>
</evidence>
<dbReference type="CDD" id="cd04048">
    <property type="entry name" value="C2A_Copine"/>
    <property type="match status" value="1"/>
</dbReference>
<dbReference type="GO" id="GO:0071277">
    <property type="term" value="P:cellular response to calcium ion"/>
    <property type="evidence" value="ECO:0007669"/>
    <property type="project" value="TreeGrafter"/>
</dbReference>
<dbReference type="PANTHER" id="PTHR10857">
    <property type="entry name" value="COPINE"/>
    <property type="match status" value="1"/>
</dbReference>